<dbReference type="OrthoDB" id="122912at2"/>
<dbReference type="InterPro" id="IPR010195">
    <property type="entry name" value="Uncharacterised_peroxidase-rel"/>
</dbReference>
<dbReference type="PANTHER" id="PTHR35446:SF2">
    <property type="entry name" value="CARBOXYMUCONOLACTONE DECARBOXYLASE-LIKE DOMAIN-CONTAINING PROTEIN"/>
    <property type="match status" value="1"/>
</dbReference>
<evidence type="ECO:0000313" key="1">
    <source>
        <dbReference type="EMBL" id="RVX39757.1"/>
    </source>
</evidence>
<comment type="caution">
    <text evidence="1">The sequence shown here is derived from an EMBL/GenBank/DDBJ whole genome shotgun (WGS) entry which is preliminary data.</text>
</comment>
<proteinExistence type="predicted"/>
<dbReference type="PANTHER" id="PTHR35446">
    <property type="entry name" value="SI:CH211-175M2.5"/>
    <property type="match status" value="1"/>
</dbReference>
<evidence type="ECO:0000313" key="2">
    <source>
        <dbReference type="Proteomes" id="UP000284824"/>
    </source>
</evidence>
<keyword evidence="2" id="KW-1185">Reference proteome</keyword>
<organism evidence="1 2">
    <name type="scientific">Nonomuraea polychroma</name>
    <dbReference type="NCBI Taxonomy" id="46176"/>
    <lineage>
        <taxon>Bacteria</taxon>
        <taxon>Bacillati</taxon>
        <taxon>Actinomycetota</taxon>
        <taxon>Actinomycetes</taxon>
        <taxon>Streptosporangiales</taxon>
        <taxon>Streptosporangiaceae</taxon>
        <taxon>Nonomuraea</taxon>
    </lineage>
</organism>
<gene>
    <name evidence="1" type="ORF">EDD27_2130</name>
</gene>
<dbReference type="NCBIfam" id="TIGR01926">
    <property type="entry name" value="peroxid_rel"/>
    <property type="match status" value="1"/>
</dbReference>
<dbReference type="GO" id="GO:0004601">
    <property type="term" value="F:peroxidase activity"/>
    <property type="evidence" value="ECO:0007669"/>
    <property type="project" value="UniProtKB-KW"/>
</dbReference>
<dbReference type="Proteomes" id="UP000284824">
    <property type="component" value="Unassembled WGS sequence"/>
</dbReference>
<dbReference type="AlphaFoldDB" id="A0A438M2D5"/>
<reference evidence="1 2" key="1">
    <citation type="submission" date="2019-01" db="EMBL/GenBank/DDBJ databases">
        <title>Sequencing the genomes of 1000 actinobacteria strains.</title>
        <authorList>
            <person name="Klenk H.-P."/>
        </authorList>
    </citation>
    <scope>NUCLEOTIDE SEQUENCE [LARGE SCALE GENOMIC DNA]</scope>
    <source>
        <strain evidence="1 2">DSM 43925</strain>
    </source>
</reference>
<protein>
    <submittedName>
        <fullName evidence="1">Putative peroxidase-related enzyme</fullName>
    </submittedName>
</protein>
<dbReference type="Gene3D" id="1.20.1290.10">
    <property type="entry name" value="AhpD-like"/>
    <property type="match status" value="1"/>
</dbReference>
<keyword evidence="1" id="KW-0560">Oxidoreductase</keyword>
<dbReference type="SUPFAM" id="SSF69118">
    <property type="entry name" value="AhpD-like"/>
    <property type="match status" value="1"/>
</dbReference>
<name>A0A438M2D5_9ACTN</name>
<sequence>MASGSPRARVSIVQDSAASGDLSRLYSDIRGHFGLDFVPDVFKLLSGRPDLLEVFWVGYQSMFSIGVLPREVKELIAAFVSREVACRYCADAHTFFLTLIDADPRLVESLAIPDVDGMPIPENVRELLRFAARVTHEAHRIEDGDFDRLRAAGWDQEQILEAVWEICQFNAVARLANALGLRRVGELADP</sequence>
<dbReference type="EMBL" id="SAUN01000001">
    <property type="protein sequence ID" value="RVX39757.1"/>
    <property type="molecule type" value="Genomic_DNA"/>
</dbReference>
<keyword evidence="1" id="KW-0575">Peroxidase</keyword>
<accession>A0A438M2D5</accession>
<dbReference type="InterPro" id="IPR029032">
    <property type="entry name" value="AhpD-like"/>
</dbReference>